<dbReference type="Pfam" id="PF00160">
    <property type="entry name" value="Pro_isomerase"/>
    <property type="match status" value="1"/>
</dbReference>
<dbReference type="Gene3D" id="2.130.10.10">
    <property type="entry name" value="YVTN repeat-like/Quinoprotein amine dehydrogenase"/>
    <property type="match status" value="2"/>
</dbReference>
<comment type="caution">
    <text evidence="9">The sequence shown here is derived from an EMBL/GenBank/DDBJ whole genome shotgun (WGS) entry which is preliminary data.</text>
</comment>
<dbReference type="GO" id="GO:0003755">
    <property type="term" value="F:peptidyl-prolyl cis-trans isomerase activity"/>
    <property type="evidence" value="ECO:0007669"/>
    <property type="project" value="UniProtKB-KW"/>
</dbReference>
<dbReference type="PROSITE" id="PS00170">
    <property type="entry name" value="CSA_PPIASE_1"/>
    <property type="match status" value="1"/>
</dbReference>
<dbReference type="InterPro" id="IPR020892">
    <property type="entry name" value="Cyclophilin-type_PPIase_CS"/>
</dbReference>
<feature type="compositionally biased region" description="Basic and acidic residues" evidence="7">
    <location>
        <begin position="109"/>
        <end position="122"/>
    </location>
</feature>
<dbReference type="InterPro" id="IPR001680">
    <property type="entry name" value="WD40_rpt"/>
</dbReference>
<keyword evidence="10" id="KW-1185">Reference proteome</keyword>
<feature type="domain" description="PPIase cyclophilin-type" evidence="8">
    <location>
        <begin position="586"/>
        <end position="741"/>
    </location>
</feature>
<dbReference type="SUPFAM" id="SSF50978">
    <property type="entry name" value="WD40 repeat-like"/>
    <property type="match status" value="1"/>
</dbReference>
<gene>
    <name evidence="9" type="ORF">CYNAS_LOCUS20566</name>
</gene>
<dbReference type="Proteomes" id="UP001176961">
    <property type="component" value="Unassembled WGS sequence"/>
</dbReference>
<evidence type="ECO:0000256" key="2">
    <source>
        <dbReference type="ARBA" id="ARBA00013194"/>
    </source>
</evidence>
<dbReference type="GO" id="GO:0006457">
    <property type="term" value="P:protein folding"/>
    <property type="evidence" value="ECO:0007669"/>
    <property type="project" value="InterPro"/>
</dbReference>
<keyword evidence="3" id="KW-0853">WD repeat</keyword>
<accession>A0AA36MG66</accession>
<name>A0AA36MG66_CYLNA</name>
<evidence type="ECO:0000256" key="3">
    <source>
        <dbReference type="ARBA" id="ARBA00022574"/>
    </source>
</evidence>
<dbReference type="FunFam" id="2.40.100.10:FF:000003">
    <property type="entry name" value="Peptidylprolyl isomerase domain and WD repeat-containing 1"/>
    <property type="match status" value="1"/>
</dbReference>
<dbReference type="EC" id="5.2.1.8" evidence="2"/>
<reference evidence="9" key="1">
    <citation type="submission" date="2023-07" db="EMBL/GenBank/DDBJ databases">
        <authorList>
            <consortium name="CYATHOMIX"/>
        </authorList>
    </citation>
    <scope>NUCLEOTIDE SEQUENCE</scope>
    <source>
        <strain evidence="9">N/A</strain>
    </source>
</reference>
<evidence type="ECO:0000256" key="1">
    <source>
        <dbReference type="ARBA" id="ARBA00000971"/>
    </source>
</evidence>
<dbReference type="InterPro" id="IPR044666">
    <property type="entry name" value="Cyclophilin_A-like"/>
</dbReference>
<evidence type="ECO:0000259" key="8">
    <source>
        <dbReference type="PROSITE" id="PS50072"/>
    </source>
</evidence>
<evidence type="ECO:0000256" key="4">
    <source>
        <dbReference type="ARBA" id="ARBA00022737"/>
    </source>
</evidence>
<keyword evidence="5" id="KW-0697">Rotamase</keyword>
<dbReference type="PANTHER" id="PTHR45625:SF4">
    <property type="entry name" value="PEPTIDYLPROLYL ISOMERASE DOMAIN AND WD REPEAT-CONTAINING PROTEIN 1"/>
    <property type="match status" value="1"/>
</dbReference>
<protein>
    <recommendedName>
        <fullName evidence="2">peptidylprolyl isomerase</fullName>
        <ecNumber evidence="2">5.2.1.8</ecNumber>
    </recommendedName>
</protein>
<evidence type="ECO:0000256" key="7">
    <source>
        <dbReference type="SAM" id="MobiDB-lite"/>
    </source>
</evidence>
<dbReference type="Pfam" id="PF00400">
    <property type="entry name" value="WD40"/>
    <property type="match status" value="2"/>
</dbReference>
<feature type="compositionally biased region" description="Basic and acidic residues" evidence="7">
    <location>
        <begin position="21"/>
        <end position="38"/>
    </location>
</feature>
<dbReference type="InterPro" id="IPR029000">
    <property type="entry name" value="Cyclophilin-like_dom_sf"/>
</dbReference>
<dbReference type="EMBL" id="CATQJL010000316">
    <property type="protein sequence ID" value="CAJ0608583.1"/>
    <property type="molecule type" value="Genomic_DNA"/>
</dbReference>
<dbReference type="GO" id="GO:0005634">
    <property type="term" value="C:nucleus"/>
    <property type="evidence" value="ECO:0007669"/>
    <property type="project" value="UniProtKB-ARBA"/>
</dbReference>
<evidence type="ECO:0000313" key="9">
    <source>
        <dbReference type="EMBL" id="CAJ0608583.1"/>
    </source>
</evidence>
<dbReference type="FunFam" id="2.130.10.10:FF:000471">
    <property type="entry name" value="Peptidylprolyl isomerase domain and WD repeat-containing protein"/>
    <property type="match status" value="1"/>
</dbReference>
<sequence>MKATDEAPAGKTEGNGLQAAESKETAADEAKEENKEKITTTIESQVTTEIELKEAKENEPKDVEVLVTKEIKETTAIKETGTDVEILVTKESTETKQSGTDVEVTVTKESTEIKESGTKEFKQPMLKKRAAEDVDDAPEAKKPKERKLKFESTYLRSIPSASQYEKSFMHRDIITHVLATETDFIITASIDGHLKFWKKKYAEGVEFVKHFRCHLASFSHLCVNFNGTLLATVCQQDKHVKIFDVENFDMINILKFEFAPRKACWVHQGSDAVPHLAVCDSDSGKIHIVDGKGTSISLHTIENLHYAPVKEIEYNHVVDIVISIDDTGMIEYWSGPKREYKFPDNIKWKYKTDTDLYEFAKMKTTPVCLSINPQGTMFATYGEDRRIRIFSLAKGKLLQTLDETMNKYVAEAKEHRNYGLQNMEWNRRIALEKEMDKDRSSNLRNVRLCWDYSGYFVLYPSPVGIKVYNVYTHQFVREIGKEETMRFVAVTLCRAVPDIRARLQGAAATIETEAADNPNLNKTTDPDPIMVCCAYKKNRFYLFTNSEPYSTDEGDESAVSRDIFNERPRKEDQLTAVEQEGEIKHATEEAVLHTTMGDIRIRLFPNECPKTVENFSTHARRGYYNGLMFHRVIKSFMIQTGDPTGKGTGGQSIWGADFEDEFHPRLRHDKPFKVSMANAGPNSNGSQFFITVCPAEWLDGKNTIFGEVIEGMNVVQKINQVPTFEKSGRPRNEISIMSITLK</sequence>
<proteinExistence type="predicted"/>
<dbReference type="PRINTS" id="PR00153">
    <property type="entry name" value="CSAPPISMRASE"/>
</dbReference>
<evidence type="ECO:0000256" key="5">
    <source>
        <dbReference type="ARBA" id="ARBA00023110"/>
    </source>
</evidence>
<dbReference type="InterPro" id="IPR015943">
    <property type="entry name" value="WD40/YVTN_repeat-like_dom_sf"/>
</dbReference>
<keyword evidence="6" id="KW-0413">Isomerase</keyword>
<dbReference type="SMART" id="SM00320">
    <property type="entry name" value="WD40"/>
    <property type="match status" value="4"/>
</dbReference>
<dbReference type="SUPFAM" id="SSF50891">
    <property type="entry name" value="Cyclophilin-like"/>
    <property type="match status" value="1"/>
</dbReference>
<feature type="region of interest" description="Disordered" evidence="7">
    <location>
        <begin position="1"/>
        <end position="42"/>
    </location>
</feature>
<evidence type="ECO:0000256" key="6">
    <source>
        <dbReference type="ARBA" id="ARBA00023235"/>
    </source>
</evidence>
<organism evidence="9 10">
    <name type="scientific">Cylicocyclus nassatus</name>
    <name type="common">Nematode worm</name>
    <dbReference type="NCBI Taxonomy" id="53992"/>
    <lineage>
        <taxon>Eukaryota</taxon>
        <taxon>Metazoa</taxon>
        <taxon>Ecdysozoa</taxon>
        <taxon>Nematoda</taxon>
        <taxon>Chromadorea</taxon>
        <taxon>Rhabditida</taxon>
        <taxon>Rhabditina</taxon>
        <taxon>Rhabditomorpha</taxon>
        <taxon>Strongyloidea</taxon>
        <taxon>Strongylidae</taxon>
        <taxon>Cylicocyclus</taxon>
    </lineage>
</organism>
<keyword evidence="4" id="KW-0677">Repeat</keyword>
<dbReference type="Gene3D" id="2.40.100.10">
    <property type="entry name" value="Cyclophilin-like"/>
    <property type="match status" value="1"/>
</dbReference>
<dbReference type="PANTHER" id="PTHR45625">
    <property type="entry name" value="PEPTIDYL-PROLYL CIS-TRANS ISOMERASE-RELATED"/>
    <property type="match status" value="1"/>
</dbReference>
<evidence type="ECO:0000313" key="10">
    <source>
        <dbReference type="Proteomes" id="UP001176961"/>
    </source>
</evidence>
<dbReference type="PROSITE" id="PS50072">
    <property type="entry name" value="CSA_PPIASE_2"/>
    <property type="match status" value="1"/>
</dbReference>
<feature type="region of interest" description="Disordered" evidence="7">
    <location>
        <begin position="109"/>
        <end position="143"/>
    </location>
</feature>
<dbReference type="InterPro" id="IPR002130">
    <property type="entry name" value="Cyclophilin-type_PPIase_dom"/>
</dbReference>
<comment type="catalytic activity">
    <reaction evidence="1">
        <text>[protein]-peptidylproline (omega=180) = [protein]-peptidylproline (omega=0)</text>
        <dbReference type="Rhea" id="RHEA:16237"/>
        <dbReference type="Rhea" id="RHEA-COMP:10747"/>
        <dbReference type="Rhea" id="RHEA-COMP:10748"/>
        <dbReference type="ChEBI" id="CHEBI:83833"/>
        <dbReference type="ChEBI" id="CHEBI:83834"/>
        <dbReference type="EC" id="5.2.1.8"/>
    </reaction>
</comment>
<dbReference type="AlphaFoldDB" id="A0AA36MG66"/>
<dbReference type="InterPro" id="IPR036322">
    <property type="entry name" value="WD40_repeat_dom_sf"/>
</dbReference>